<evidence type="ECO:0000256" key="6">
    <source>
        <dbReference type="ARBA" id="ARBA00023033"/>
    </source>
</evidence>
<dbReference type="FunCoup" id="A0A2S8SQZ1">
    <property type="interactions" value="231"/>
</dbReference>
<sequence length="492" mass="56533">MKRTLRRRRFVYHIFSASGAKRNRRIKLICHYLAVMQPNSSVPTLPDFPITKAPGPPNYSVLRHLRRAARDPIGFYQSYWKQYGDITRLHWYGPFNAFLCVHPSMVERVLQANWSNYPKGFFYKRLAVFTGKGLFTSEGDLWLRQRRLAQPAFHRAKIENLCAVMSATVAETLERWERENLSGPFDVASEMMQLALQIVGRTLFGTDLGGDAHRFHDLMNVALFHIEHRFNPLTLPETVPTPRNRKYLAAKAQLDNWILEIVRERHNSSQIHDDLLQLLLDARDEDGNGMSDRQLADEALTLLVAGHETTADALSWAFSLLARNPETREELESEARFLTTAQVKFEDLARLPYAKMVFEESMRLYPPIWALAREAKNDDVIGGFPVAARSTVMTLPFLTHRHPDFWPEPEKFDPTRFTPQKIKERPKFAYFPFGGGPRLCLGQSFALMEGQIALSMIASRFRLEIAPGQTLEMHPSLALRPKGGLWMTRRAL</sequence>
<dbReference type="InterPro" id="IPR050196">
    <property type="entry name" value="Cytochrome_P450_Monoox"/>
</dbReference>
<protein>
    <submittedName>
        <fullName evidence="9">Cytochrome P450</fullName>
    </submittedName>
</protein>
<comment type="caution">
    <text evidence="9">The sequence shown here is derived from an EMBL/GenBank/DDBJ whole genome shotgun (WGS) entry which is preliminary data.</text>
</comment>
<dbReference type="PRINTS" id="PR00385">
    <property type="entry name" value="P450"/>
</dbReference>
<dbReference type="GO" id="GO:0005506">
    <property type="term" value="F:iron ion binding"/>
    <property type="evidence" value="ECO:0007669"/>
    <property type="project" value="InterPro"/>
</dbReference>
<keyword evidence="10" id="KW-1185">Reference proteome</keyword>
<dbReference type="AlphaFoldDB" id="A0A2S8SQZ1"/>
<dbReference type="SUPFAM" id="SSF48264">
    <property type="entry name" value="Cytochrome P450"/>
    <property type="match status" value="1"/>
</dbReference>
<dbReference type="CDD" id="cd20620">
    <property type="entry name" value="CYP132-like"/>
    <property type="match status" value="1"/>
</dbReference>
<evidence type="ECO:0000256" key="8">
    <source>
        <dbReference type="RuleBase" id="RU000461"/>
    </source>
</evidence>
<dbReference type="Gene3D" id="1.10.630.10">
    <property type="entry name" value="Cytochrome P450"/>
    <property type="match status" value="1"/>
</dbReference>
<dbReference type="GO" id="GO:0004497">
    <property type="term" value="F:monooxygenase activity"/>
    <property type="evidence" value="ECO:0007669"/>
    <property type="project" value="UniProtKB-KW"/>
</dbReference>
<dbReference type="Pfam" id="PF00067">
    <property type="entry name" value="p450"/>
    <property type="match status" value="1"/>
</dbReference>
<feature type="binding site" description="axial binding residue" evidence="7">
    <location>
        <position position="440"/>
    </location>
    <ligand>
        <name>heme</name>
        <dbReference type="ChEBI" id="CHEBI:30413"/>
    </ligand>
    <ligandPart>
        <name>Fe</name>
        <dbReference type="ChEBI" id="CHEBI:18248"/>
    </ligandPart>
</feature>
<evidence type="ECO:0000256" key="3">
    <source>
        <dbReference type="ARBA" id="ARBA00022723"/>
    </source>
</evidence>
<proteinExistence type="inferred from homology"/>
<accession>A0A2S8SQZ1</accession>
<evidence type="ECO:0000256" key="4">
    <source>
        <dbReference type="ARBA" id="ARBA00023002"/>
    </source>
</evidence>
<dbReference type="PANTHER" id="PTHR24291:SF50">
    <property type="entry name" value="BIFUNCTIONAL ALBAFLAVENONE MONOOXYGENASE_TERPENE SYNTHASE"/>
    <property type="match status" value="1"/>
</dbReference>
<dbReference type="EMBL" id="NIGF01000014">
    <property type="protein sequence ID" value="PQV63217.1"/>
    <property type="molecule type" value="Genomic_DNA"/>
</dbReference>
<keyword evidence="4 8" id="KW-0560">Oxidoreductase</keyword>
<dbReference type="GO" id="GO:0020037">
    <property type="term" value="F:heme binding"/>
    <property type="evidence" value="ECO:0007669"/>
    <property type="project" value="InterPro"/>
</dbReference>
<evidence type="ECO:0000313" key="9">
    <source>
        <dbReference type="EMBL" id="PQV63217.1"/>
    </source>
</evidence>
<evidence type="ECO:0000313" key="10">
    <source>
        <dbReference type="Proteomes" id="UP000237684"/>
    </source>
</evidence>
<keyword evidence="3 7" id="KW-0479">Metal-binding</keyword>
<dbReference type="GO" id="GO:0016705">
    <property type="term" value="F:oxidoreductase activity, acting on paired donors, with incorporation or reduction of molecular oxygen"/>
    <property type="evidence" value="ECO:0007669"/>
    <property type="project" value="InterPro"/>
</dbReference>
<dbReference type="InterPro" id="IPR002403">
    <property type="entry name" value="Cyt_P450_E_grp-IV"/>
</dbReference>
<dbReference type="InParanoid" id="A0A2S8SQZ1"/>
<reference evidence="9 10" key="1">
    <citation type="journal article" date="2018" name="Syst. Appl. Microbiol.">
        <title>Abditibacterium utsteinense sp. nov., the first cultivated member of candidate phylum FBP, isolated from ice-free Antarctic soil samples.</title>
        <authorList>
            <person name="Tahon G."/>
            <person name="Tytgat B."/>
            <person name="Lebbe L."/>
            <person name="Carlier A."/>
            <person name="Willems A."/>
        </authorList>
    </citation>
    <scope>NUCLEOTIDE SEQUENCE [LARGE SCALE GENOMIC DNA]</scope>
    <source>
        <strain evidence="9 10">LMG 29911</strain>
    </source>
</reference>
<dbReference type="PANTHER" id="PTHR24291">
    <property type="entry name" value="CYTOCHROME P450 FAMILY 4"/>
    <property type="match status" value="1"/>
</dbReference>
<name>A0A2S8SQZ1_9BACT</name>
<dbReference type="PRINTS" id="PR00465">
    <property type="entry name" value="EP450IV"/>
</dbReference>
<dbReference type="InterPro" id="IPR001128">
    <property type="entry name" value="Cyt_P450"/>
</dbReference>
<dbReference type="InterPro" id="IPR036396">
    <property type="entry name" value="Cyt_P450_sf"/>
</dbReference>
<keyword evidence="2 7" id="KW-0349">Heme</keyword>
<evidence type="ECO:0000256" key="7">
    <source>
        <dbReference type="PIRSR" id="PIRSR602403-1"/>
    </source>
</evidence>
<dbReference type="Proteomes" id="UP000237684">
    <property type="component" value="Unassembled WGS sequence"/>
</dbReference>
<comment type="cofactor">
    <cofactor evidence="7">
        <name>heme</name>
        <dbReference type="ChEBI" id="CHEBI:30413"/>
    </cofactor>
</comment>
<dbReference type="PROSITE" id="PS00086">
    <property type="entry name" value="CYTOCHROME_P450"/>
    <property type="match status" value="1"/>
</dbReference>
<evidence type="ECO:0000256" key="5">
    <source>
        <dbReference type="ARBA" id="ARBA00023004"/>
    </source>
</evidence>
<comment type="similarity">
    <text evidence="1 8">Belongs to the cytochrome P450 family.</text>
</comment>
<evidence type="ECO:0000256" key="2">
    <source>
        <dbReference type="ARBA" id="ARBA00022617"/>
    </source>
</evidence>
<evidence type="ECO:0000256" key="1">
    <source>
        <dbReference type="ARBA" id="ARBA00010617"/>
    </source>
</evidence>
<keyword evidence="5 7" id="KW-0408">Iron</keyword>
<dbReference type="InterPro" id="IPR017972">
    <property type="entry name" value="Cyt_P450_CS"/>
</dbReference>
<gene>
    <name evidence="9" type="ORF">B1R32_11442</name>
</gene>
<keyword evidence="6 8" id="KW-0503">Monooxygenase</keyword>
<organism evidence="9 10">
    <name type="scientific">Abditibacterium utsteinense</name>
    <dbReference type="NCBI Taxonomy" id="1960156"/>
    <lineage>
        <taxon>Bacteria</taxon>
        <taxon>Pseudomonadati</taxon>
        <taxon>Abditibacteriota</taxon>
        <taxon>Abditibacteriia</taxon>
        <taxon>Abditibacteriales</taxon>
        <taxon>Abditibacteriaceae</taxon>
        <taxon>Abditibacterium</taxon>
    </lineage>
</organism>